<gene>
    <name evidence="1" type="ORF">PUR29_02795</name>
</gene>
<evidence type="ECO:0000313" key="2">
    <source>
        <dbReference type="Proteomes" id="UP001407347"/>
    </source>
</evidence>
<accession>A0ABU9ZMA5</accession>
<sequence>MASTSPSTWCGDNFFRIPSRKTADNRIAQLHGEIKMKTIACVNVDLPTIDEIIDYGDDTSLRDYDIIIFEPVIPEYERIEFSGGGSCIGVDGTRDFLRTTSHWARELQDALLAGKTVFVVLSPYEEDRAATGSQMKPQKQRIYTTEKINNYATIPVKVNLRNSRGKKVIVKNPTFKMLHEITKEIMEYRVVFENIDEMQSVFNAKDGASIGGILHSKIWTGHLVFLPYFDFYGDEFTEPTDKVDDAWNEKAIRLSHGLVGQLVAIDRALKGAVEATPLPEWLNKFES</sequence>
<reference evidence="1 2" key="1">
    <citation type="journal article" date="2023" name="PLoS ONE">
        <title>Complete genome assembly of Hawai'i environmental nontuberculous mycobacteria reveals unexpected co-isolation with methylobacteria.</title>
        <authorList>
            <person name="Hendrix J."/>
            <person name="Epperson L.E."/>
            <person name="Tong E.I."/>
            <person name="Chan Y.L."/>
            <person name="Hasan N.A."/>
            <person name="Dawrs S.N."/>
            <person name="Norton G.J."/>
            <person name="Virdi R."/>
            <person name="Crooks J.L."/>
            <person name="Chan E.D."/>
            <person name="Honda J.R."/>
            <person name="Strong M."/>
        </authorList>
    </citation>
    <scope>NUCLEOTIDE SEQUENCE [LARGE SCALE GENOMIC DNA]</scope>
    <source>
        <strain evidence="1 2">NJH_HI04-1</strain>
    </source>
</reference>
<dbReference type="RefSeq" id="WP_346012744.1">
    <property type="nucleotide sequence ID" value="NZ_JAQYXP010000001.1"/>
</dbReference>
<keyword evidence="2" id="KW-1185">Reference proteome</keyword>
<comment type="caution">
    <text evidence="1">The sequence shown here is derived from an EMBL/GenBank/DDBJ whole genome shotgun (WGS) entry which is preliminary data.</text>
</comment>
<evidence type="ECO:0000313" key="1">
    <source>
        <dbReference type="EMBL" id="MEN3232544.1"/>
    </source>
</evidence>
<name>A0ABU9ZMA5_9HYPH</name>
<dbReference type="EMBL" id="JAQYXP010000001">
    <property type="protein sequence ID" value="MEN3232544.1"/>
    <property type="molecule type" value="Genomic_DNA"/>
</dbReference>
<protein>
    <submittedName>
        <fullName evidence="1">Uncharacterized protein</fullName>
    </submittedName>
</protein>
<proteinExistence type="predicted"/>
<dbReference type="Proteomes" id="UP001407347">
    <property type="component" value="Unassembled WGS sequence"/>
</dbReference>
<organism evidence="1 2">
    <name type="scientific">Methylobacterium ajmalii</name>
    <dbReference type="NCBI Taxonomy" id="2738439"/>
    <lineage>
        <taxon>Bacteria</taxon>
        <taxon>Pseudomonadati</taxon>
        <taxon>Pseudomonadota</taxon>
        <taxon>Alphaproteobacteria</taxon>
        <taxon>Hyphomicrobiales</taxon>
        <taxon>Methylobacteriaceae</taxon>
        <taxon>Methylobacterium</taxon>
    </lineage>
</organism>